<dbReference type="InterPro" id="IPR009926">
    <property type="entry name" value="T3SS_YcgR_PilZN"/>
</dbReference>
<dbReference type="Proteomes" id="UP001154312">
    <property type="component" value="Unassembled WGS sequence"/>
</dbReference>
<keyword evidence="3" id="KW-0282">Flagellum</keyword>
<feature type="domain" description="Type III secretion system flagellar brake protein YcgR PilZN" evidence="2">
    <location>
        <begin position="8"/>
        <end position="90"/>
    </location>
</feature>
<dbReference type="Pfam" id="PF12945">
    <property type="entry name" value="PilZNR"/>
    <property type="match status" value="1"/>
</dbReference>
<dbReference type="InterPro" id="IPR009875">
    <property type="entry name" value="PilZ_domain"/>
</dbReference>
<comment type="caution">
    <text evidence="3">The sequence shown here is derived from an EMBL/GenBank/DDBJ whole genome shotgun (WGS) entry which is preliminary data.</text>
</comment>
<dbReference type="Pfam" id="PF07238">
    <property type="entry name" value="PilZ"/>
    <property type="match status" value="1"/>
</dbReference>
<dbReference type="AlphaFoldDB" id="A0A9X4GXP0"/>
<accession>A0A9X4GXP0</accession>
<evidence type="ECO:0000259" key="2">
    <source>
        <dbReference type="Pfam" id="PF12945"/>
    </source>
</evidence>
<dbReference type="Gene3D" id="2.40.10.220">
    <property type="entry name" value="predicted glycosyltransferase like domains"/>
    <property type="match status" value="1"/>
</dbReference>
<dbReference type="EMBL" id="JAKOAV010000002">
    <property type="protein sequence ID" value="MDF9407010.1"/>
    <property type="molecule type" value="Genomic_DNA"/>
</dbReference>
<sequence>MTVEQWIKINQSIRVSRDMKEPDWFDSNIQDVQKGKFYITIPYQKANPLILSKGDRVIVNIVLQGARIEFISAMLGRRVDNIPLYSLSWPDDYNRVQDRKFVRLPVIMDIFYAEVPKEGESPRYIKSSVQDISGGGVRMLVKNIYEAGTALLMKFNLLLGDKSEEIAVSGKVVRSGKISATAISAAVEFTNITNRQQDIIVRFILNRLAKSRKPR</sequence>
<reference evidence="3" key="1">
    <citation type="submission" date="2022-02" db="EMBL/GenBank/DDBJ databases">
        <authorList>
            <person name="Leng L."/>
        </authorList>
    </citation>
    <scope>NUCLEOTIDE SEQUENCE</scope>
    <source>
        <strain evidence="3">JI</strain>
    </source>
</reference>
<evidence type="ECO:0000313" key="4">
    <source>
        <dbReference type="Proteomes" id="UP001154312"/>
    </source>
</evidence>
<gene>
    <name evidence="3" type="ORF">L7E55_01315</name>
</gene>
<keyword evidence="4" id="KW-1185">Reference proteome</keyword>
<keyword evidence="3" id="KW-0969">Cilium</keyword>
<evidence type="ECO:0000313" key="3">
    <source>
        <dbReference type="EMBL" id="MDF9407010.1"/>
    </source>
</evidence>
<keyword evidence="3" id="KW-0966">Cell projection</keyword>
<dbReference type="GO" id="GO:0035438">
    <property type="term" value="F:cyclic-di-GMP binding"/>
    <property type="evidence" value="ECO:0007669"/>
    <property type="project" value="InterPro"/>
</dbReference>
<protein>
    <submittedName>
        <fullName evidence="3">Flagellar brake domain-containing protein</fullName>
    </submittedName>
</protein>
<evidence type="ECO:0000259" key="1">
    <source>
        <dbReference type="Pfam" id="PF07238"/>
    </source>
</evidence>
<proteinExistence type="predicted"/>
<organism evidence="3 4">
    <name type="scientific">Pelotomaculum isophthalicicum JI</name>
    <dbReference type="NCBI Taxonomy" id="947010"/>
    <lineage>
        <taxon>Bacteria</taxon>
        <taxon>Bacillati</taxon>
        <taxon>Bacillota</taxon>
        <taxon>Clostridia</taxon>
        <taxon>Eubacteriales</taxon>
        <taxon>Desulfotomaculaceae</taxon>
        <taxon>Pelotomaculum</taxon>
    </lineage>
</organism>
<dbReference type="RefSeq" id="WP_277442173.1">
    <property type="nucleotide sequence ID" value="NZ_JAKOAV010000002.1"/>
</dbReference>
<feature type="domain" description="PilZ" evidence="1">
    <location>
        <begin position="97"/>
        <end position="205"/>
    </location>
</feature>
<name>A0A9X4GXP0_9FIRM</name>